<organism evidence="1 2">
    <name type="scientific">Panagrolaimus sp. JU765</name>
    <dbReference type="NCBI Taxonomy" id="591449"/>
    <lineage>
        <taxon>Eukaryota</taxon>
        <taxon>Metazoa</taxon>
        <taxon>Ecdysozoa</taxon>
        <taxon>Nematoda</taxon>
        <taxon>Chromadorea</taxon>
        <taxon>Rhabditida</taxon>
        <taxon>Tylenchina</taxon>
        <taxon>Panagrolaimomorpha</taxon>
        <taxon>Panagrolaimoidea</taxon>
        <taxon>Panagrolaimidae</taxon>
        <taxon>Panagrolaimus</taxon>
    </lineage>
</organism>
<dbReference type="Proteomes" id="UP000887576">
    <property type="component" value="Unplaced"/>
</dbReference>
<name>A0AC34Q0J9_9BILA</name>
<dbReference type="WBParaSite" id="JU765_v2.g11716.t2">
    <property type="protein sequence ID" value="JU765_v2.g11716.t2"/>
    <property type="gene ID" value="JU765_v2.g11716"/>
</dbReference>
<proteinExistence type="predicted"/>
<evidence type="ECO:0000313" key="2">
    <source>
        <dbReference type="WBParaSite" id="JU765_v2.g11716.t2"/>
    </source>
</evidence>
<reference evidence="2" key="1">
    <citation type="submission" date="2022-11" db="UniProtKB">
        <authorList>
            <consortium name="WormBaseParasite"/>
        </authorList>
    </citation>
    <scope>IDENTIFICATION</scope>
</reference>
<sequence length="680" mass="76126">MLRYAAKNAADKGGRQVLQTIRSESSSAGSGKKSGSLGKKLAVTVGLTGTAVGGVLGYAYVDPEFRKMVEETIPQGKVLLDNVLGPPHGKIEIPSLTSFLPKQKVELPVSSTKVLPAPIAASELPVEKPKREPVNVVPVDVKKSSIPQDVKPDQAKLDADNAALEKRLLAALSTAEAKVRSANDAKISTIAAINEHAEKLKKAVDDGVNANWETVSESLLKAEKLAKKDMADEMNSRNYIDSLRQVIQDGKRNATTANNPLLINALETANKLGYQLDELNALVQKSRNESRVLNQYKDLIDKSRQQFSLELKAILPDVDMNAKDSKLSEDELNALIAHAHLRVDQLRRQLTEQHVREEQNIARAIEEQRIADSKLAQEQLELELKRYREQQDVSLQREVLTQRANWETELEERLKRAAQAHSEHLEQVIRTQKQLYDIENAQAVEEAVAKERRLHSKQVDLALSKLSGIETALQGRAALDAENRRAKQYWLACQNLLESIVHGQKAGTDIDSRRKPLEKELTIIKEACDKDEFVQTIMGFFNQDTLQKGVYTEQDLKNRFNKIYTLAKRTAKIDDNGGGIGAYISSYIQSLFMLDLPRRFSPEDKIDVKNADTYEIIAHAKYFVNEGDFDSAVRVCQLLHGEPRRLASDWIRDTQEHLATRYLAELLVAHASVTSIRSIY</sequence>
<accession>A0AC34Q0J9</accession>
<protein>
    <submittedName>
        <fullName evidence="2">MICOS complex subunit MIC60</fullName>
    </submittedName>
</protein>
<evidence type="ECO:0000313" key="1">
    <source>
        <dbReference type="Proteomes" id="UP000887576"/>
    </source>
</evidence>